<dbReference type="SUPFAM" id="SSF55424">
    <property type="entry name" value="FAD/NAD-linked reductases, dimerisation (C-terminal) domain"/>
    <property type="match status" value="1"/>
</dbReference>
<evidence type="ECO:0000256" key="3">
    <source>
        <dbReference type="ARBA" id="ARBA00022827"/>
    </source>
</evidence>
<name>A0ABW2XS25_9ACTN</name>
<feature type="domain" description="Reductase C-terminal" evidence="7">
    <location>
        <begin position="327"/>
        <end position="398"/>
    </location>
</feature>
<dbReference type="Pfam" id="PF07992">
    <property type="entry name" value="Pyr_redox_2"/>
    <property type="match status" value="1"/>
</dbReference>
<dbReference type="PRINTS" id="PR00411">
    <property type="entry name" value="PNDRDTASEI"/>
</dbReference>
<dbReference type="EMBL" id="JBHTGP010000015">
    <property type="protein sequence ID" value="MFD0688617.1"/>
    <property type="molecule type" value="Genomic_DNA"/>
</dbReference>
<sequence length="414" mass="43572">MRNAGGGTIVIVGAGLGGLRTAERLRRLGHAGPITLVGDEPHRPYDRPPLSKGLLTQPEDPAEAAPLRTAPYADLGIDLRLGVRAAALDIAGRRLVLDGGGELRYRKLVIATGLRPRMIGALAAGRAGVHTLRSFEDLLSLRAGLRGARRVTVVGGGVLGCEIAASARTRGAEVTLVETLEQPMLGALGAQVGELVAGLHRDRGVRVLTSTRIRGLDVLDGVKRVVLEDGSALPSDLVVAAVGAVPNTQWLEGSGLELADGVVCDRMGRTSAEDVWAVGDVARMPHPYGAGTVRLEHWTSTADGAALVARNLLAAHGEAQEATEVPYFWSDQYEVKIQCLGLPSADDTLTVAAGAPASHRFLGLYSREGRVTGAVAMNMPAAVARTRAAIASRTTLDELLDQAPWDRDRARTRP</sequence>
<evidence type="ECO:0000256" key="1">
    <source>
        <dbReference type="ARBA" id="ARBA00001974"/>
    </source>
</evidence>
<evidence type="ECO:0000313" key="8">
    <source>
        <dbReference type="EMBL" id="MFD0688617.1"/>
    </source>
</evidence>
<dbReference type="InterPro" id="IPR036188">
    <property type="entry name" value="FAD/NAD-bd_sf"/>
</dbReference>
<dbReference type="InterPro" id="IPR016156">
    <property type="entry name" value="FAD/NAD-linked_Rdtase_dimer_sf"/>
</dbReference>
<dbReference type="PANTHER" id="PTHR43557">
    <property type="entry name" value="APOPTOSIS-INDUCING FACTOR 1"/>
    <property type="match status" value="1"/>
</dbReference>
<dbReference type="Gene3D" id="3.30.390.30">
    <property type="match status" value="1"/>
</dbReference>
<feature type="region of interest" description="Disordered" evidence="5">
    <location>
        <begin position="37"/>
        <end position="60"/>
    </location>
</feature>
<dbReference type="SUPFAM" id="SSF51905">
    <property type="entry name" value="FAD/NAD(P)-binding domain"/>
    <property type="match status" value="1"/>
</dbReference>
<evidence type="ECO:0000313" key="9">
    <source>
        <dbReference type="Proteomes" id="UP001597063"/>
    </source>
</evidence>
<dbReference type="PANTHER" id="PTHR43557:SF2">
    <property type="entry name" value="RIESKE DOMAIN-CONTAINING PROTEIN-RELATED"/>
    <property type="match status" value="1"/>
</dbReference>
<dbReference type="PRINTS" id="PR00368">
    <property type="entry name" value="FADPNR"/>
</dbReference>
<evidence type="ECO:0000256" key="4">
    <source>
        <dbReference type="ARBA" id="ARBA00023002"/>
    </source>
</evidence>
<dbReference type="Gene3D" id="3.50.50.60">
    <property type="entry name" value="FAD/NAD(P)-binding domain"/>
    <property type="match status" value="2"/>
</dbReference>
<dbReference type="InterPro" id="IPR023753">
    <property type="entry name" value="FAD/NAD-binding_dom"/>
</dbReference>
<keyword evidence="9" id="KW-1185">Reference proteome</keyword>
<dbReference type="InterPro" id="IPR050446">
    <property type="entry name" value="FAD-oxidoreductase/Apoptosis"/>
</dbReference>
<dbReference type="Proteomes" id="UP001597063">
    <property type="component" value="Unassembled WGS sequence"/>
</dbReference>
<keyword evidence="4" id="KW-0560">Oxidoreductase</keyword>
<evidence type="ECO:0000256" key="2">
    <source>
        <dbReference type="ARBA" id="ARBA00022630"/>
    </source>
</evidence>
<feature type="domain" description="FAD/NAD(P)-binding" evidence="6">
    <location>
        <begin position="8"/>
        <end position="298"/>
    </location>
</feature>
<evidence type="ECO:0000256" key="5">
    <source>
        <dbReference type="SAM" id="MobiDB-lite"/>
    </source>
</evidence>
<keyword evidence="2" id="KW-0285">Flavoprotein</keyword>
<evidence type="ECO:0000259" key="6">
    <source>
        <dbReference type="Pfam" id="PF07992"/>
    </source>
</evidence>
<comment type="caution">
    <text evidence="8">The sequence shown here is derived from an EMBL/GenBank/DDBJ whole genome shotgun (WGS) entry which is preliminary data.</text>
</comment>
<dbReference type="RefSeq" id="WP_131755175.1">
    <property type="nucleotide sequence ID" value="NZ_CAACUY010000003.1"/>
</dbReference>
<organism evidence="8 9">
    <name type="scientific">Actinomadura fibrosa</name>
    <dbReference type="NCBI Taxonomy" id="111802"/>
    <lineage>
        <taxon>Bacteria</taxon>
        <taxon>Bacillati</taxon>
        <taxon>Actinomycetota</taxon>
        <taxon>Actinomycetes</taxon>
        <taxon>Streptosporangiales</taxon>
        <taxon>Thermomonosporaceae</taxon>
        <taxon>Actinomadura</taxon>
    </lineage>
</organism>
<proteinExistence type="predicted"/>
<keyword evidence="3" id="KW-0274">FAD</keyword>
<accession>A0ABW2XS25</accession>
<protein>
    <submittedName>
        <fullName evidence="8">NAD(P)/FAD-dependent oxidoreductase</fullName>
    </submittedName>
</protein>
<gene>
    <name evidence="8" type="ORF">ACFQZM_29275</name>
</gene>
<dbReference type="Pfam" id="PF14759">
    <property type="entry name" value="Reductase_C"/>
    <property type="match status" value="1"/>
</dbReference>
<reference evidence="9" key="1">
    <citation type="journal article" date="2019" name="Int. J. Syst. Evol. Microbiol.">
        <title>The Global Catalogue of Microorganisms (GCM) 10K type strain sequencing project: providing services to taxonomists for standard genome sequencing and annotation.</title>
        <authorList>
            <consortium name="The Broad Institute Genomics Platform"/>
            <consortium name="The Broad Institute Genome Sequencing Center for Infectious Disease"/>
            <person name="Wu L."/>
            <person name="Ma J."/>
        </authorList>
    </citation>
    <scope>NUCLEOTIDE SEQUENCE [LARGE SCALE GENOMIC DNA]</scope>
    <source>
        <strain evidence="9">JCM 9371</strain>
    </source>
</reference>
<comment type="cofactor">
    <cofactor evidence="1">
        <name>FAD</name>
        <dbReference type="ChEBI" id="CHEBI:57692"/>
    </cofactor>
</comment>
<evidence type="ECO:0000259" key="7">
    <source>
        <dbReference type="Pfam" id="PF14759"/>
    </source>
</evidence>
<dbReference type="InterPro" id="IPR028202">
    <property type="entry name" value="Reductase_C"/>
</dbReference>